<dbReference type="EMBL" id="KV006960">
    <property type="protein sequence ID" value="KZV32034.1"/>
    <property type="molecule type" value="Genomic_DNA"/>
</dbReference>
<reference evidence="1 2" key="1">
    <citation type="journal article" date="2015" name="Proc. Natl. Acad. Sci. U.S.A.">
        <title>The resurrection genome of Boea hygrometrica: A blueprint for survival of dehydration.</title>
        <authorList>
            <person name="Xiao L."/>
            <person name="Yang G."/>
            <person name="Zhang L."/>
            <person name="Yang X."/>
            <person name="Zhao S."/>
            <person name="Ji Z."/>
            <person name="Zhou Q."/>
            <person name="Hu M."/>
            <person name="Wang Y."/>
            <person name="Chen M."/>
            <person name="Xu Y."/>
            <person name="Jin H."/>
            <person name="Xiao X."/>
            <person name="Hu G."/>
            <person name="Bao F."/>
            <person name="Hu Y."/>
            <person name="Wan P."/>
            <person name="Li L."/>
            <person name="Deng X."/>
            <person name="Kuang T."/>
            <person name="Xiang C."/>
            <person name="Zhu J.K."/>
            <person name="Oliver M.J."/>
            <person name="He Y."/>
        </authorList>
    </citation>
    <scope>NUCLEOTIDE SEQUENCE [LARGE SCALE GENOMIC DNA]</scope>
    <source>
        <strain evidence="2">cv. XS01</strain>
    </source>
</reference>
<name>A0A2Z7BC09_9LAMI</name>
<evidence type="ECO:0000313" key="1">
    <source>
        <dbReference type="EMBL" id="KZV32034.1"/>
    </source>
</evidence>
<proteinExistence type="predicted"/>
<protein>
    <submittedName>
        <fullName evidence="1">Adenosine kinase</fullName>
    </submittedName>
</protein>
<keyword evidence="1" id="KW-0808">Transferase</keyword>
<dbReference type="AlphaFoldDB" id="A0A2Z7BC09"/>
<dbReference type="GO" id="GO:0016301">
    <property type="term" value="F:kinase activity"/>
    <property type="evidence" value="ECO:0007669"/>
    <property type="project" value="UniProtKB-KW"/>
</dbReference>
<keyword evidence="2" id="KW-1185">Reference proteome</keyword>
<gene>
    <name evidence="1" type="ORF">F511_38960</name>
</gene>
<evidence type="ECO:0000313" key="2">
    <source>
        <dbReference type="Proteomes" id="UP000250235"/>
    </source>
</evidence>
<keyword evidence="1" id="KW-0418">Kinase</keyword>
<accession>A0A2Z7BC09</accession>
<sequence length="123" mass="13442">MHINRSRSRQLIAHSSGPVHAPVSSRRIVHVCCSLLNDTSTLSTAHGLNIVPTHQHALQSVEPARVTHQLTSKLNSQPARIRAGLTVPETVSSTSSALGSACISEREFFVWKIHFIQKNFLSG</sequence>
<dbReference type="Proteomes" id="UP000250235">
    <property type="component" value="Unassembled WGS sequence"/>
</dbReference>
<organism evidence="1 2">
    <name type="scientific">Dorcoceras hygrometricum</name>
    <dbReference type="NCBI Taxonomy" id="472368"/>
    <lineage>
        <taxon>Eukaryota</taxon>
        <taxon>Viridiplantae</taxon>
        <taxon>Streptophyta</taxon>
        <taxon>Embryophyta</taxon>
        <taxon>Tracheophyta</taxon>
        <taxon>Spermatophyta</taxon>
        <taxon>Magnoliopsida</taxon>
        <taxon>eudicotyledons</taxon>
        <taxon>Gunneridae</taxon>
        <taxon>Pentapetalae</taxon>
        <taxon>asterids</taxon>
        <taxon>lamiids</taxon>
        <taxon>Lamiales</taxon>
        <taxon>Gesneriaceae</taxon>
        <taxon>Didymocarpoideae</taxon>
        <taxon>Trichosporeae</taxon>
        <taxon>Loxocarpinae</taxon>
        <taxon>Dorcoceras</taxon>
    </lineage>
</organism>